<keyword evidence="1" id="KW-0732">Signal</keyword>
<dbReference type="RefSeq" id="WP_379864396.1">
    <property type="nucleotide sequence ID" value="NZ_JBHTBW010000020.1"/>
</dbReference>
<accession>A0ABW2RJG2</accession>
<dbReference type="GO" id="GO:0016787">
    <property type="term" value="F:hydrolase activity"/>
    <property type="evidence" value="ECO:0007669"/>
    <property type="project" value="UniProtKB-KW"/>
</dbReference>
<comment type="caution">
    <text evidence="4">The sequence shown here is derived from an EMBL/GenBank/DDBJ whole genome shotgun (WGS) entry which is preliminary data.</text>
</comment>
<dbReference type="Gene3D" id="1.10.101.10">
    <property type="entry name" value="PGBD-like superfamily/PGBD"/>
    <property type="match status" value="1"/>
</dbReference>
<proteinExistence type="predicted"/>
<evidence type="ECO:0000256" key="1">
    <source>
        <dbReference type="SAM" id="SignalP"/>
    </source>
</evidence>
<name>A0ABW2RJG2_9BACL</name>
<dbReference type="InterPro" id="IPR036365">
    <property type="entry name" value="PGBD-like_sf"/>
</dbReference>
<dbReference type="Pfam" id="PF01471">
    <property type="entry name" value="PG_binding_1"/>
    <property type="match status" value="1"/>
</dbReference>
<organism evidence="4 5">
    <name type="scientific">Laceyella putida</name>
    <dbReference type="NCBI Taxonomy" id="110101"/>
    <lineage>
        <taxon>Bacteria</taxon>
        <taxon>Bacillati</taxon>
        <taxon>Bacillota</taxon>
        <taxon>Bacilli</taxon>
        <taxon>Bacillales</taxon>
        <taxon>Thermoactinomycetaceae</taxon>
        <taxon>Laceyella</taxon>
    </lineage>
</organism>
<dbReference type="InterPro" id="IPR002477">
    <property type="entry name" value="Peptidoglycan-bd-like"/>
</dbReference>
<gene>
    <name evidence="4" type="ORF">ACFQNG_08040</name>
</gene>
<feature type="domain" description="Cell wall hydrolase SleB" evidence="3">
    <location>
        <begin position="122"/>
        <end position="223"/>
    </location>
</feature>
<evidence type="ECO:0000259" key="3">
    <source>
        <dbReference type="Pfam" id="PF07486"/>
    </source>
</evidence>
<dbReference type="Gene3D" id="1.10.10.2520">
    <property type="entry name" value="Cell wall hydrolase SleB, domain 1"/>
    <property type="match status" value="1"/>
</dbReference>
<dbReference type="InterPro" id="IPR011105">
    <property type="entry name" value="Cell_wall_hydrolase_SleB"/>
</dbReference>
<reference evidence="5" key="1">
    <citation type="journal article" date="2019" name="Int. J. Syst. Evol. Microbiol.">
        <title>The Global Catalogue of Microorganisms (GCM) 10K type strain sequencing project: providing services to taxonomists for standard genome sequencing and annotation.</title>
        <authorList>
            <consortium name="The Broad Institute Genomics Platform"/>
            <consortium name="The Broad Institute Genome Sequencing Center for Infectious Disease"/>
            <person name="Wu L."/>
            <person name="Ma J."/>
        </authorList>
    </citation>
    <scope>NUCLEOTIDE SEQUENCE [LARGE SCALE GENOMIC DNA]</scope>
    <source>
        <strain evidence="5">CGMCC 1.12942</strain>
    </source>
</reference>
<dbReference type="Pfam" id="PF07486">
    <property type="entry name" value="Hydrolase_2"/>
    <property type="match status" value="1"/>
</dbReference>
<dbReference type="Gene3D" id="6.20.240.60">
    <property type="match status" value="1"/>
</dbReference>
<dbReference type="SUPFAM" id="SSF47090">
    <property type="entry name" value="PGBD-like"/>
    <property type="match status" value="1"/>
</dbReference>
<feature type="domain" description="Peptidoglycan binding-like" evidence="2">
    <location>
        <begin position="44"/>
        <end position="99"/>
    </location>
</feature>
<dbReference type="Proteomes" id="UP001596500">
    <property type="component" value="Unassembled WGS sequence"/>
</dbReference>
<evidence type="ECO:0000313" key="4">
    <source>
        <dbReference type="EMBL" id="MFC7441104.1"/>
    </source>
</evidence>
<evidence type="ECO:0000259" key="2">
    <source>
        <dbReference type="Pfam" id="PF01471"/>
    </source>
</evidence>
<feature type="chain" id="PRO_5045221462" evidence="1">
    <location>
        <begin position="24"/>
        <end position="224"/>
    </location>
</feature>
<dbReference type="InterPro" id="IPR036366">
    <property type="entry name" value="PGBDSf"/>
</dbReference>
<protein>
    <submittedName>
        <fullName evidence="4">Cell wall hydrolase</fullName>
    </submittedName>
</protein>
<dbReference type="EMBL" id="JBHTBW010000020">
    <property type="protein sequence ID" value="MFC7441104.1"/>
    <property type="molecule type" value="Genomic_DNA"/>
</dbReference>
<keyword evidence="4" id="KW-0378">Hydrolase</keyword>
<dbReference type="InterPro" id="IPR042047">
    <property type="entry name" value="SleB_dom1"/>
</dbReference>
<feature type="signal peptide" evidence="1">
    <location>
        <begin position="1"/>
        <end position="23"/>
    </location>
</feature>
<sequence length="224" mass="24684">MKRLKQFLASGLAVGVVFGVAMAPYHQADAANALLKVGQKNNVASVKDVQQRLKQLGLYNKDVTGVYDAYTRDMVIKLQKKYHLKWIDGIVGPETTGALKKATFSQEEIDLLARAVYSESRGEPYKGQVAVAAVILNRVDSDIFPNSVKGVVYQPGAFTAVSDGQINLKPNDSAYKAVYQAIQGADPTKGALYYYNPETASSKWMKNRSKKMKTIKIGKHVFME</sequence>
<evidence type="ECO:0000313" key="5">
    <source>
        <dbReference type="Proteomes" id="UP001596500"/>
    </source>
</evidence>
<keyword evidence="5" id="KW-1185">Reference proteome</keyword>